<keyword evidence="3" id="KW-0276">Fatty acid metabolism</keyword>
<dbReference type="Proteomes" id="UP000472676">
    <property type="component" value="Unassembled WGS sequence"/>
</dbReference>
<organism evidence="7 8">
    <name type="scientific">Solimonas terrae</name>
    <dbReference type="NCBI Taxonomy" id="1396819"/>
    <lineage>
        <taxon>Bacteria</taxon>
        <taxon>Pseudomonadati</taxon>
        <taxon>Pseudomonadota</taxon>
        <taxon>Gammaproteobacteria</taxon>
        <taxon>Nevskiales</taxon>
        <taxon>Nevskiaceae</taxon>
        <taxon>Solimonas</taxon>
    </lineage>
</organism>
<feature type="domain" description="AMP-binding enzyme C-terminal" evidence="6">
    <location>
        <begin position="1"/>
        <end position="70"/>
    </location>
</feature>
<dbReference type="InterPro" id="IPR025110">
    <property type="entry name" value="AMP-bd_C"/>
</dbReference>
<feature type="compositionally biased region" description="Basic and acidic residues" evidence="5">
    <location>
        <begin position="82"/>
        <end position="94"/>
    </location>
</feature>
<dbReference type="Pfam" id="PF13193">
    <property type="entry name" value="AMP-binding_C"/>
    <property type="match status" value="1"/>
</dbReference>
<comment type="similarity">
    <text evidence="1">Belongs to the ATP-dependent AMP-binding enzyme family.</text>
</comment>
<feature type="region of interest" description="Disordered" evidence="5">
    <location>
        <begin position="82"/>
        <end position="102"/>
    </location>
</feature>
<keyword evidence="2" id="KW-0436">Ligase</keyword>
<evidence type="ECO:0000259" key="6">
    <source>
        <dbReference type="Pfam" id="PF13193"/>
    </source>
</evidence>
<comment type="caution">
    <text evidence="7">The sequence shown here is derived from an EMBL/GenBank/DDBJ whole genome shotgun (WGS) entry which is preliminary data.</text>
</comment>
<dbReference type="GO" id="GO:0006631">
    <property type="term" value="P:fatty acid metabolic process"/>
    <property type="evidence" value="ECO:0007669"/>
    <property type="project" value="UniProtKB-KW"/>
</dbReference>
<dbReference type="GO" id="GO:0016874">
    <property type="term" value="F:ligase activity"/>
    <property type="evidence" value="ECO:0007669"/>
    <property type="project" value="UniProtKB-KW"/>
</dbReference>
<proteinExistence type="inferred from homology"/>
<protein>
    <recommendedName>
        <fullName evidence="6">AMP-binding enzyme C-terminal domain-containing protein</fullName>
    </recommendedName>
</protein>
<dbReference type="SUPFAM" id="SSF56801">
    <property type="entry name" value="Acetyl-CoA synthetase-like"/>
    <property type="match status" value="1"/>
</dbReference>
<evidence type="ECO:0000256" key="2">
    <source>
        <dbReference type="ARBA" id="ARBA00022598"/>
    </source>
</evidence>
<dbReference type="Gene3D" id="3.30.300.30">
    <property type="match status" value="1"/>
</dbReference>
<accession>A0A6M2BVF5</accession>
<dbReference type="InterPro" id="IPR045851">
    <property type="entry name" value="AMP-bd_C_sf"/>
</dbReference>
<evidence type="ECO:0000313" key="7">
    <source>
        <dbReference type="EMBL" id="NGY06374.1"/>
    </source>
</evidence>
<evidence type="ECO:0000256" key="3">
    <source>
        <dbReference type="ARBA" id="ARBA00022832"/>
    </source>
</evidence>
<evidence type="ECO:0000256" key="1">
    <source>
        <dbReference type="ARBA" id="ARBA00006432"/>
    </source>
</evidence>
<reference evidence="7 8" key="1">
    <citation type="journal article" date="2014" name="Int. J. Syst. Evol. Microbiol.">
        <title>Solimonas terrae sp. nov., isolated from soil.</title>
        <authorList>
            <person name="Kim S.J."/>
            <person name="Moon J.Y."/>
            <person name="Weon H.Y."/>
            <person name="Ahn J.H."/>
            <person name="Chen W.M."/>
            <person name="Kwon S.W."/>
        </authorList>
    </citation>
    <scope>NUCLEOTIDE SEQUENCE [LARGE SCALE GENOMIC DNA]</scope>
    <source>
        <strain evidence="7 8">KIS83-12</strain>
    </source>
</reference>
<dbReference type="PANTHER" id="PTHR43859">
    <property type="entry name" value="ACYL-ACTIVATING ENZYME"/>
    <property type="match status" value="1"/>
</dbReference>
<dbReference type="EMBL" id="JAAMOW010000009">
    <property type="protein sequence ID" value="NGY06374.1"/>
    <property type="molecule type" value="Genomic_DNA"/>
</dbReference>
<dbReference type="AlphaFoldDB" id="A0A6M2BVF5"/>
<keyword evidence="4" id="KW-0443">Lipid metabolism</keyword>
<sequence>MAHPAVAEAVVIAVPHARWTERPLAVVVRKPGTDVSPTQLHAHLDGKFAKWWLPDGYEFVEQIPRTSTGKFQKLKVREMFADRQPDAALQERRQPGPGARFR</sequence>
<name>A0A6M2BVF5_9GAMM</name>
<evidence type="ECO:0000256" key="5">
    <source>
        <dbReference type="SAM" id="MobiDB-lite"/>
    </source>
</evidence>
<gene>
    <name evidence="7" type="ORF">G7Y85_16500</name>
</gene>
<dbReference type="PANTHER" id="PTHR43859:SF4">
    <property type="entry name" value="BUTANOATE--COA LIGASE AAE1-RELATED"/>
    <property type="match status" value="1"/>
</dbReference>
<keyword evidence="8" id="KW-1185">Reference proteome</keyword>
<evidence type="ECO:0000256" key="4">
    <source>
        <dbReference type="ARBA" id="ARBA00023098"/>
    </source>
</evidence>
<evidence type="ECO:0000313" key="8">
    <source>
        <dbReference type="Proteomes" id="UP000472676"/>
    </source>
</evidence>